<keyword evidence="4" id="KW-0964">Secreted</keyword>
<protein>
    <submittedName>
        <fullName evidence="7">Uncharacterized protein</fullName>
    </submittedName>
</protein>
<dbReference type="GO" id="GO:0060320">
    <property type="term" value="P:rejection of self pollen"/>
    <property type="evidence" value="ECO:0007669"/>
    <property type="project" value="UniProtKB-KW"/>
</dbReference>
<sequence>MHVFFYFHSVFLLLEDCLAPPEDAYVVRRLLWSNPIRHVNITNDLGEGIILSIHCKSRDDDLGLMLSSKTRPSTATCSGMTSMAASTCTGRGGTISGVLAGVGGA</sequence>
<evidence type="ECO:0000256" key="2">
    <source>
        <dbReference type="ARBA" id="ARBA00005581"/>
    </source>
</evidence>
<evidence type="ECO:0000256" key="1">
    <source>
        <dbReference type="ARBA" id="ARBA00004613"/>
    </source>
</evidence>
<gene>
    <name evidence="7" type="ORF">L1049_027217</name>
</gene>
<evidence type="ECO:0000313" key="8">
    <source>
        <dbReference type="Proteomes" id="UP001415857"/>
    </source>
</evidence>
<dbReference type="InterPro" id="IPR010264">
    <property type="entry name" value="Self-incomp_S1"/>
</dbReference>
<evidence type="ECO:0000256" key="6">
    <source>
        <dbReference type="SAM" id="SignalP"/>
    </source>
</evidence>
<evidence type="ECO:0000256" key="5">
    <source>
        <dbReference type="ARBA" id="ARBA00022729"/>
    </source>
</evidence>
<dbReference type="Proteomes" id="UP001415857">
    <property type="component" value="Unassembled WGS sequence"/>
</dbReference>
<dbReference type="GO" id="GO:0005576">
    <property type="term" value="C:extracellular region"/>
    <property type="evidence" value="ECO:0007669"/>
    <property type="project" value="UniProtKB-SubCell"/>
</dbReference>
<dbReference type="Pfam" id="PF05938">
    <property type="entry name" value="Self-incomp_S1"/>
    <property type="match status" value="1"/>
</dbReference>
<name>A0AAP0R276_LIQFO</name>
<dbReference type="AlphaFoldDB" id="A0AAP0R276"/>
<evidence type="ECO:0000256" key="4">
    <source>
        <dbReference type="ARBA" id="ARBA00022525"/>
    </source>
</evidence>
<proteinExistence type="inferred from homology"/>
<keyword evidence="8" id="KW-1185">Reference proteome</keyword>
<keyword evidence="3" id="KW-0713">Self-incompatibility</keyword>
<organism evidence="7 8">
    <name type="scientific">Liquidambar formosana</name>
    <name type="common">Formosan gum</name>
    <dbReference type="NCBI Taxonomy" id="63359"/>
    <lineage>
        <taxon>Eukaryota</taxon>
        <taxon>Viridiplantae</taxon>
        <taxon>Streptophyta</taxon>
        <taxon>Embryophyta</taxon>
        <taxon>Tracheophyta</taxon>
        <taxon>Spermatophyta</taxon>
        <taxon>Magnoliopsida</taxon>
        <taxon>eudicotyledons</taxon>
        <taxon>Gunneridae</taxon>
        <taxon>Pentapetalae</taxon>
        <taxon>Saxifragales</taxon>
        <taxon>Altingiaceae</taxon>
        <taxon>Liquidambar</taxon>
    </lineage>
</organism>
<evidence type="ECO:0000256" key="3">
    <source>
        <dbReference type="ARBA" id="ARBA00022471"/>
    </source>
</evidence>
<comment type="subcellular location">
    <subcellularLocation>
        <location evidence="1">Secreted</location>
    </subcellularLocation>
</comment>
<reference evidence="7 8" key="1">
    <citation type="journal article" date="2024" name="Plant J.">
        <title>Genome sequences and population genomics reveal climatic adaptation and genomic divergence between two closely related sweetgum species.</title>
        <authorList>
            <person name="Xu W.Q."/>
            <person name="Ren C.Q."/>
            <person name="Zhang X.Y."/>
            <person name="Comes H.P."/>
            <person name="Liu X.H."/>
            <person name="Li Y.G."/>
            <person name="Kettle C.J."/>
            <person name="Jalonen R."/>
            <person name="Gaisberger H."/>
            <person name="Ma Y.Z."/>
            <person name="Qiu Y.X."/>
        </authorList>
    </citation>
    <scope>NUCLEOTIDE SEQUENCE [LARGE SCALE GENOMIC DNA]</scope>
    <source>
        <strain evidence="7">Hangzhou</strain>
    </source>
</reference>
<feature type="signal peptide" evidence="6">
    <location>
        <begin position="1"/>
        <end position="19"/>
    </location>
</feature>
<keyword evidence="5 6" id="KW-0732">Signal</keyword>
<comment type="similarity">
    <text evidence="2">Belongs to the plant self-incompatibility (S1) protein family.</text>
</comment>
<feature type="chain" id="PRO_5043001551" evidence="6">
    <location>
        <begin position="20"/>
        <end position="105"/>
    </location>
</feature>
<dbReference type="EMBL" id="JBBPBK010000411">
    <property type="protein sequence ID" value="KAK9265348.1"/>
    <property type="molecule type" value="Genomic_DNA"/>
</dbReference>
<comment type="caution">
    <text evidence="7">The sequence shown here is derived from an EMBL/GenBank/DDBJ whole genome shotgun (WGS) entry which is preliminary data.</text>
</comment>
<accession>A0AAP0R276</accession>
<evidence type="ECO:0000313" key="7">
    <source>
        <dbReference type="EMBL" id="KAK9265348.1"/>
    </source>
</evidence>